<evidence type="ECO:0000313" key="8">
    <source>
        <dbReference type="Proteomes" id="UP000541352"/>
    </source>
</evidence>
<evidence type="ECO:0000256" key="4">
    <source>
        <dbReference type="ARBA" id="ARBA00022989"/>
    </source>
</evidence>
<keyword evidence="4 6" id="KW-1133">Transmembrane helix</keyword>
<organism evidence="7 8">
    <name type="scientific">Runella defluvii</name>
    <dbReference type="NCBI Taxonomy" id="370973"/>
    <lineage>
        <taxon>Bacteria</taxon>
        <taxon>Pseudomonadati</taxon>
        <taxon>Bacteroidota</taxon>
        <taxon>Cytophagia</taxon>
        <taxon>Cytophagales</taxon>
        <taxon>Spirosomataceae</taxon>
        <taxon>Runella</taxon>
    </lineage>
</organism>
<keyword evidence="2" id="KW-1003">Cell membrane</keyword>
<dbReference type="PANTHER" id="PTHR30086">
    <property type="entry name" value="ARGININE EXPORTER PROTEIN ARGO"/>
    <property type="match status" value="1"/>
</dbReference>
<dbReference type="PIRSF" id="PIRSF006324">
    <property type="entry name" value="LeuE"/>
    <property type="match status" value="1"/>
</dbReference>
<evidence type="ECO:0000313" key="7">
    <source>
        <dbReference type="EMBL" id="MBB3841189.1"/>
    </source>
</evidence>
<feature type="transmembrane region" description="Helical" evidence="6">
    <location>
        <begin position="6"/>
        <end position="29"/>
    </location>
</feature>
<sequence>MIDYQEFTVFAFATLMLNLTPGSDMIYVATRSTSQGTKAGIVSALGIAGGCVVHTLAAVLGLSVLIAESALAFNIVKYLGVAYLCYLGIMSLKSTSSLSTEGKVENIPLKKLFWQGVYTNVLNPKVALFFLAFLPQFSDPHSPDFKWQVLGLGIWFNFSGTVVNCLVAVLFGKAGSYLNQLPNFARIQNKVTGVMMLGLGAYLALAKRSQ</sequence>
<dbReference type="EMBL" id="JACIBY010000014">
    <property type="protein sequence ID" value="MBB3841189.1"/>
    <property type="molecule type" value="Genomic_DNA"/>
</dbReference>
<protein>
    <submittedName>
        <fullName evidence="7">Threonine/homoserine/homoserine lactone efflux protein</fullName>
    </submittedName>
</protein>
<dbReference type="GO" id="GO:0015171">
    <property type="term" value="F:amino acid transmembrane transporter activity"/>
    <property type="evidence" value="ECO:0007669"/>
    <property type="project" value="TreeGrafter"/>
</dbReference>
<comment type="subcellular location">
    <subcellularLocation>
        <location evidence="1">Cell membrane</location>
        <topology evidence="1">Multi-pass membrane protein</topology>
    </subcellularLocation>
</comment>
<feature type="transmembrane region" description="Helical" evidence="6">
    <location>
        <begin position="112"/>
        <end position="134"/>
    </location>
</feature>
<feature type="transmembrane region" description="Helical" evidence="6">
    <location>
        <begin position="154"/>
        <end position="175"/>
    </location>
</feature>
<dbReference type="Pfam" id="PF01810">
    <property type="entry name" value="LysE"/>
    <property type="match status" value="1"/>
</dbReference>
<dbReference type="GO" id="GO:0005886">
    <property type="term" value="C:plasma membrane"/>
    <property type="evidence" value="ECO:0007669"/>
    <property type="project" value="UniProtKB-SubCell"/>
</dbReference>
<comment type="caution">
    <text evidence="7">The sequence shown here is derived from an EMBL/GenBank/DDBJ whole genome shotgun (WGS) entry which is preliminary data.</text>
</comment>
<keyword evidence="8" id="KW-1185">Reference proteome</keyword>
<dbReference type="InterPro" id="IPR001123">
    <property type="entry name" value="LeuE-type"/>
</dbReference>
<feature type="transmembrane region" description="Helical" evidence="6">
    <location>
        <begin position="72"/>
        <end position="92"/>
    </location>
</feature>
<dbReference type="PANTHER" id="PTHR30086:SF20">
    <property type="entry name" value="ARGININE EXPORTER PROTEIN ARGO-RELATED"/>
    <property type="match status" value="1"/>
</dbReference>
<proteinExistence type="predicted"/>
<feature type="transmembrane region" description="Helical" evidence="6">
    <location>
        <begin position="187"/>
        <end position="205"/>
    </location>
</feature>
<keyword evidence="3 6" id="KW-0812">Transmembrane</keyword>
<name>A0A7W5ZT09_9BACT</name>
<evidence type="ECO:0000256" key="1">
    <source>
        <dbReference type="ARBA" id="ARBA00004651"/>
    </source>
</evidence>
<evidence type="ECO:0000256" key="2">
    <source>
        <dbReference type="ARBA" id="ARBA00022475"/>
    </source>
</evidence>
<dbReference type="Proteomes" id="UP000541352">
    <property type="component" value="Unassembled WGS sequence"/>
</dbReference>
<dbReference type="RefSeq" id="WP_183978693.1">
    <property type="nucleotide sequence ID" value="NZ_JACIBY010000014.1"/>
</dbReference>
<reference evidence="7 8" key="1">
    <citation type="submission" date="2020-08" db="EMBL/GenBank/DDBJ databases">
        <title>Genomic Encyclopedia of Type Strains, Phase IV (KMG-IV): sequencing the most valuable type-strain genomes for metagenomic binning, comparative biology and taxonomic classification.</title>
        <authorList>
            <person name="Goeker M."/>
        </authorList>
    </citation>
    <scope>NUCLEOTIDE SEQUENCE [LARGE SCALE GENOMIC DNA]</scope>
    <source>
        <strain evidence="7 8">DSM 17976</strain>
    </source>
</reference>
<evidence type="ECO:0000256" key="5">
    <source>
        <dbReference type="ARBA" id="ARBA00023136"/>
    </source>
</evidence>
<keyword evidence="5 6" id="KW-0472">Membrane</keyword>
<dbReference type="AlphaFoldDB" id="A0A7W5ZT09"/>
<evidence type="ECO:0000256" key="6">
    <source>
        <dbReference type="SAM" id="Phobius"/>
    </source>
</evidence>
<accession>A0A7W5ZT09</accession>
<feature type="transmembrane region" description="Helical" evidence="6">
    <location>
        <begin position="41"/>
        <end position="66"/>
    </location>
</feature>
<evidence type="ECO:0000256" key="3">
    <source>
        <dbReference type="ARBA" id="ARBA00022692"/>
    </source>
</evidence>
<gene>
    <name evidence="7" type="ORF">FHS57_005210</name>
</gene>